<protein>
    <recommendedName>
        <fullName evidence="1">Transcription regulator TrmB N-terminal domain-containing protein</fullName>
    </recommendedName>
</protein>
<dbReference type="Pfam" id="PF01978">
    <property type="entry name" value="TrmB"/>
    <property type="match status" value="1"/>
</dbReference>
<reference evidence="2 3" key="1">
    <citation type="journal article" date="2016" name="Nat. Commun.">
        <title>Thousands of microbial genomes shed light on interconnected biogeochemical processes in an aquifer system.</title>
        <authorList>
            <person name="Anantharaman K."/>
            <person name="Brown C.T."/>
            <person name="Hug L.A."/>
            <person name="Sharon I."/>
            <person name="Castelle C.J."/>
            <person name="Probst A.J."/>
            <person name="Thomas B.C."/>
            <person name="Singh A."/>
            <person name="Wilkins M.J."/>
            <person name="Karaoz U."/>
            <person name="Brodie E.L."/>
            <person name="Williams K.H."/>
            <person name="Hubbard S.S."/>
            <person name="Banfield J.F."/>
        </authorList>
    </citation>
    <scope>NUCLEOTIDE SEQUENCE [LARGE SCALE GENOMIC DNA]</scope>
</reference>
<dbReference type="Proteomes" id="UP000177306">
    <property type="component" value="Unassembled WGS sequence"/>
</dbReference>
<dbReference type="PANTHER" id="PTHR34293:SF1">
    <property type="entry name" value="HTH-TYPE TRANSCRIPTIONAL REGULATOR TRMBL2"/>
    <property type="match status" value="1"/>
</dbReference>
<evidence type="ECO:0000259" key="1">
    <source>
        <dbReference type="Pfam" id="PF01978"/>
    </source>
</evidence>
<gene>
    <name evidence="2" type="ORF">A3A38_04255</name>
</gene>
<sequence length="243" mass="28148">MSTLPEELSKIGLTEKEAKIYASTLELGPTTALEIARKTDIKRPTVYTILESLKQRGLIEVQLLGLKRKFAAANPDQFDAIISEQKKRFDMILPDLLALYKLRGSKSQIKYYEGIEGVKAVYETMLREIRTGDSYYAITDAEKWAKLDQKWFEYFIERRTRRKLDARIIFADTERGRQNMKTAVMLQQKVKVTKNTIDADISICPQRYVVHSFTPPIAAVVIENEEIIKTQLALFRHIWNTLR</sequence>
<dbReference type="SUPFAM" id="SSF46785">
    <property type="entry name" value="Winged helix' DNA-binding domain"/>
    <property type="match status" value="2"/>
</dbReference>
<accession>A0A1F6EHF6</accession>
<feature type="domain" description="Transcription regulator TrmB N-terminal" evidence="1">
    <location>
        <begin position="8"/>
        <end position="75"/>
    </location>
</feature>
<dbReference type="InterPro" id="IPR036390">
    <property type="entry name" value="WH_DNA-bd_sf"/>
</dbReference>
<dbReference type="InterPro" id="IPR036388">
    <property type="entry name" value="WH-like_DNA-bd_sf"/>
</dbReference>
<dbReference type="Gene3D" id="1.10.10.10">
    <property type="entry name" value="Winged helix-like DNA-binding domain superfamily/Winged helix DNA-binding domain"/>
    <property type="match status" value="1"/>
</dbReference>
<organism evidence="2 3">
    <name type="scientific">Candidatus Kaiserbacteria bacterium RIFCSPLOWO2_01_FULL_53_17</name>
    <dbReference type="NCBI Taxonomy" id="1798511"/>
    <lineage>
        <taxon>Bacteria</taxon>
        <taxon>Candidatus Kaiseribacteriota</taxon>
    </lineage>
</organism>
<dbReference type="AlphaFoldDB" id="A0A1F6EHF6"/>
<dbReference type="InterPro" id="IPR011991">
    <property type="entry name" value="ArsR-like_HTH"/>
</dbReference>
<dbReference type="CDD" id="cd00090">
    <property type="entry name" value="HTH_ARSR"/>
    <property type="match status" value="1"/>
</dbReference>
<name>A0A1F6EHF6_9BACT</name>
<dbReference type="EMBL" id="MFLY01000012">
    <property type="protein sequence ID" value="OGG73078.1"/>
    <property type="molecule type" value="Genomic_DNA"/>
</dbReference>
<comment type="caution">
    <text evidence="2">The sequence shown here is derived from an EMBL/GenBank/DDBJ whole genome shotgun (WGS) entry which is preliminary data.</text>
</comment>
<evidence type="ECO:0000313" key="3">
    <source>
        <dbReference type="Proteomes" id="UP000177306"/>
    </source>
</evidence>
<dbReference type="InterPro" id="IPR002831">
    <property type="entry name" value="Tscrpt_reg_TrmB_N"/>
</dbReference>
<evidence type="ECO:0000313" key="2">
    <source>
        <dbReference type="EMBL" id="OGG73078.1"/>
    </source>
</evidence>
<dbReference type="InterPro" id="IPR051797">
    <property type="entry name" value="TrmB-like"/>
</dbReference>
<dbReference type="PANTHER" id="PTHR34293">
    <property type="entry name" value="HTH-TYPE TRANSCRIPTIONAL REGULATOR TRMBL2"/>
    <property type="match status" value="1"/>
</dbReference>
<proteinExistence type="predicted"/>